<proteinExistence type="inferred from homology"/>
<accession>A0A8T2ZL76</accession>
<gene>
    <name evidence="6" type="ORF">H0E87_000228</name>
</gene>
<keyword evidence="4" id="KW-0788">Thiol protease</keyword>
<dbReference type="GO" id="GO:0006508">
    <property type="term" value="P:proteolysis"/>
    <property type="evidence" value="ECO:0007669"/>
    <property type="project" value="UniProtKB-KW"/>
</dbReference>
<reference evidence="6" key="1">
    <citation type="journal article" date="2021" name="J. Hered.">
        <title>Genome Assembly of Salicaceae Populus deltoides (Eastern Cottonwood) I-69 Based on Nanopore Sequencing and Hi-C Technologies.</title>
        <authorList>
            <person name="Bai S."/>
            <person name="Wu H."/>
            <person name="Zhang J."/>
            <person name="Pan Z."/>
            <person name="Zhao W."/>
            <person name="Li Z."/>
            <person name="Tong C."/>
        </authorList>
    </citation>
    <scope>NUCLEOTIDE SEQUENCE</scope>
    <source>
        <tissue evidence="6">Leaf</tissue>
    </source>
</reference>
<dbReference type="SUPFAM" id="SSF54001">
    <property type="entry name" value="Cysteine proteinases"/>
    <property type="match status" value="1"/>
</dbReference>
<evidence type="ECO:0000256" key="2">
    <source>
        <dbReference type="ARBA" id="ARBA00022670"/>
    </source>
</evidence>
<dbReference type="AlphaFoldDB" id="A0A8T2ZL76"/>
<dbReference type="InterPro" id="IPR038765">
    <property type="entry name" value="Papain-like_cys_pep_sf"/>
</dbReference>
<comment type="caution">
    <text evidence="6">The sequence shown here is derived from an EMBL/GenBank/DDBJ whole genome shotgun (WGS) entry which is preliminary data.</text>
</comment>
<dbReference type="EMBL" id="JACEGQ020000001">
    <property type="protein sequence ID" value="KAH8518293.1"/>
    <property type="molecule type" value="Genomic_DNA"/>
</dbReference>
<comment type="similarity">
    <text evidence="1">Belongs to the peptidase C1 family.</text>
</comment>
<dbReference type="InterPro" id="IPR013128">
    <property type="entry name" value="Peptidase_C1A"/>
</dbReference>
<evidence type="ECO:0000259" key="5">
    <source>
        <dbReference type="SMART" id="SM00645"/>
    </source>
</evidence>
<evidence type="ECO:0000256" key="4">
    <source>
        <dbReference type="ARBA" id="ARBA00022807"/>
    </source>
</evidence>
<keyword evidence="3" id="KW-0378">Hydrolase</keyword>
<organism evidence="6 7">
    <name type="scientific">Populus deltoides</name>
    <name type="common">Eastern poplar</name>
    <name type="synonym">Eastern cottonwood</name>
    <dbReference type="NCBI Taxonomy" id="3696"/>
    <lineage>
        <taxon>Eukaryota</taxon>
        <taxon>Viridiplantae</taxon>
        <taxon>Streptophyta</taxon>
        <taxon>Embryophyta</taxon>
        <taxon>Tracheophyta</taxon>
        <taxon>Spermatophyta</taxon>
        <taxon>Magnoliopsida</taxon>
        <taxon>eudicotyledons</taxon>
        <taxon>Gunneridae</taxon>
        <taxon>Pentapetalae</taxon>
        <taxon>rosids</taxon>
        <taxon>fabids</taxon>
        <taxon>Malpighiales</taxon>
        <taxon>Salicaceae</taxon>
        <taxon>Saliceae</taxon>
        <taxon>Populus</taxon>
    </lineage>
</organism>
<dbReference type="Gene3D" id="3.90.70.10">
    <property type="entry name" value="Cysteine proteinases"/>
    <property type="match status" value="1"/>
</dbReference>
<dbReference type="PANTHER" id="PTHR12411">
    <property type="entry name" value="CYSTEINE PROTEASE FAMILY C1-RELATED"/>
    <property type="match status" value="1"/>
</dbReference>
<keyword evidence="7" id="KW-1185">Reference proteome</keyword>
<evidence type="ECO:0000256" key="1">
    <source>
        <dbReference type="ARBA" id="ARBA00008455"/>
    </source>
</evidence>
<feature type="domain" description="Peptidase C1A papain C-terminal" evidence="5">
    <location>
        <begin position="14"/>
        <end position="208"/>
    </location>
</feature>
<dbReference type="SMART" id="SM00645">
    <property type="entry name" value="Pept_C1"/>
    <property type="match status" value="1"/>
</dbReference>
<evidence type="ECO:0000313" key="6">
    <source>
        <dbReference type="EMBL" id="KAH8518293.1"/>
    </source>
</evidence>
<protein>
    <recommendedName>
        <fullName evidence="5">Peptidase C1A papain C-terminal domain-containing protein</fullName>
    </recommendedName>
</protein>
<dbReference type="Proteomes" id="UP000807159">
    <property type="component" value="Chromosome 1"/>
</dbReference>
<dbReference type="GO" id="GO:0008234">
    <property type="term" value="F:cysteine-type peptidase activity"/>
    <property type="evidence" value="ECO:0007669"/>
    <property type="project" value="UniProtKB-KW"/>
</dbReference>
<sequence length="210" mass="23586">MMVNYEVTLPKKVKEQSWRLDPRNILPEVRSQGHYRTCVFFAVIGAVEGRHRLHMIRNNPDHETVPQLSVQDCIDGIQEVPIDPARCLDWIIEHGVVPEHDWPYIGEPQGGHVLGGGRTSVVNGYRIIIKPGKEHAERIVEEIMEGGPIVGILSFPPDFWHAVILIGGVYKDDRVDNYVIQNSWGAGWEEDGRGLVPISCLVEAYVPVLG</sequence>
<evidence type="ECO:0000313" key="7">
    <source>
        <dbReference type="Proteomes" id="UP000807159"/>
    </source>
</evidence>
<name>A0A8T2ZL76_POPDE</name>
<evidence type="ECO:0000256" key="3">
    <source>
        <dbReference type="ARBA" id="ARBA00022801"/>
    </source>
</evidence>
<keyword evidence="2" id="KW-0645">Protease</keyword>
<dbReference type="InterPro" id="IPR000668">
    <property type="entry name" value="Peptidase_C1A_C"/>
</dbReference>